<dbReference type="Pfam" id="PF13450">
    <property type="entry name" value="NAD_binding_8"/>
    <property type="match status" value="1"/>
</dbReference>
<gene>
    <name evidence="2" type="ORF">ACLA_087670</name>
</gene>
<reference evidence="2 3" key="1">
    <citation type="journal article" date="2008" name="PLoS Genet.">
        <title>Genomic islands in the pathogenic filamentous fungus Aspergillus fumigatus.</title>
        <authorList>
            <person name="Fedorova N.D."/>
            <person name="Khaldi N."/>
            <person name="Joardar V.S."/>
            <person name="Maiti R."/>
            <person name="Amedeo P."/>
            <person name="Anderson M.J."/>
            <person name="Crabtree J."/>
            <person name="Silva J.C."/>
            <person name="Badger J.H."/>
            <person name="Albarraq A."/>
            <person name="Angiuoli S."/>
            <person name="Bussey H."/>
            <person name="Bowyer P."/>
            <person name="Cotty P.J."/>
            <person name="Dyer P.S."/>
            <person name="Egan A."/>
            <person name="Galens K."/>
            <person name="Fraser-Liggett C.M."/>
            <person name="Haas B.J."/>
            <person name="Inman J.M."/>
            <person name="Kent R."/>
            <person name="Lemieux S."/>
            <person name="Malavazi I."/>
            <person name="Orvis J."/>
            <person name="Roemer T."/>
            <person name="Ronning C.M."/>
            <person name="Sundaram J.P."/>
            <person name="Sutton G."/>
            <person name="Turner G."/>
            <person name="Venter J.C."/>
            <person name="White O.R."/>
            <person name="Whitty B.R."/>
            <person name="Youngman P."/>
            <person name="Wolfe K.H."/>
            <person name="Goldman G.H."/>
            <person name="Wortman J.R."/>
            <person name="Jiang B."/>
            <person name="Denning D.W."/>
            <person name="Nierman W.C."/>
        </authorList>
    </citation>
    <scope>NUCLEOTIDE SEQUENCE [LARGE SCALE GENOMIC DNA]</scope>
    <source>
        <strain evidence="3">ATCC 1007 / CBS 513.65 / DSM 816 / NCTC 3887 / NRRL 1</strain>
    </source>
</reference>
<evidence type="ECO:0008006" key="4">
    <source>
        <dbReference type="Google" id="ProtNLM"/>
    </source>
</evidence>
<dbReference type="KEGG" id="act:ACLA_087670"/>
<dbReference type="InterPro" id="IPR036188">
    <property type="entry name" value="FAD/NAD-bd_sf"/>
</dbReference>
<feature type="signal peptide" evidence="1">
    <location>
        <begin position="1"/>
        <end position="20"/>
    </location>
</feature>
<dbReference type="GeneID" id="4700420"/>
<sequence length="475" mass="52056">MFAQVTPLLGLVAAASLAVAGPINILFKDVVIVGGGASGAYAAVRLRDDFHKSIALIEQQSMLGGMVNTYVDPKTGIPYDYGVKSFIDTGNATGFFERFNIPMGKLSSKRLTTEYINFQNGNVVDFTPPPFADQLTALAKFLEVVEPWEHLMQPGYYNFPPPGAIPEDLLIPFGDFATKHGIEKAVPLIYQTTGFGLGNMSKETTLFVLQAFGASMARSMLGKQASFVPASGRNQDLYDAIGKHLGKDVLYSSTVIDSKRTKFGVFLTVQNSQTGQITLITARRLLLAIEPTAANMAPFDLNRNERTVLSKFTYTNEYAGIVNNAAFAANHSYYNLPESAAPSNYLALPDASFTCRIDYLGGDHLFRLTIVGDNELDSAGAKRLVQKNFDTLLQAGRLLESESGQQLNFVDFATHGPMHARVSVAELQDGFYQKLYALQGGRSTWWTGGAFSVNFQTTLWEYDELLFPEILKGLF</sequence>
<feature type="chain" id="PRO_5002633771" description="FAD dependent oxidoreductase" evidence="1">
    <location>
        <begin position="21"/>
        <end position="475"/>
    </location>
</feature>
<dbReference type="Proteomes" id="UP000006701">
    <property type="component" value="Unassembled WGS sequence"/>
</dbReference>
<dbReference type="HOGENOM" id="CLU_028280_0_0_1"/>
<organism evidence="2 3">
    <name type="scientific">Aspergillus clavatus (strain ATCC 1007 / CBS 513.65 / DSM 816 / NCTC 3887 / NRRL 1 / QM 1276 / 107)</name>
    <dbReference type="NCBI Taxonomy" id="344612"/>
    <lineage>
        <taxon>Eukaryota</taxon>
        <taxon>Fungi</taxon>
        <taxon>Dikarya</taxon>
        <taxon>Ascomycota</taxon>
        <taxon>Pezizomycotina</taxon>
        <taxon>Eurotiomycetes</taxon>
        <taxon>Eurotiomycetidae</taxon>
        <taxon>Eurotiales</taxon>
        <taxon>Aspergillaceae</taxon>
        <taxon>Aspergillus</taxon>
        <taxon>Aspergillus subgen. Fumigati</taxon>
    </lineage>
</organism>
<evidence type="ECO:0000313" key="2">
    <source>
        <dbReference type="EMBL" id="EAW07061.1"/>
    </source>
</evidence>
<proteinExistence type="predicted"/>
<keyword evidence="1" id="KW-0732">Signal</keyword>
<accession>A1CUS4</accession>
<keyword evidence="3" id="KW-1185">Reference proteome</keyword>
<dbReference type="eggNOG" id="ENOG502SIR2">
    <property type="taxonomic scope" value="Eukaryota"/>
</dbReference>
<evidence type="ECO:0000313" key="3">
    <source>
        <dbReference type="Proteomes" id="UP000006701"/>
    </source>
</evidence>
<dbReference type="OMA" id="NFQTTLW"/>
<dbReference type="EMBL" id="DS027060">
    <property type="protein sequence ID" value="EAW07061.1"/>
    <property type="molecule type" value="Genomic_DNA"/>
</dbReference>
<dbReference type="Gene3D" id="3.30.70.1990">
    <property type="match status" value="1"/>
</dbReference>
<dbReference type="Gene3D" id="3.50.50.60">
    <property type="entry name" value="FAD/NAD(P)-binding domain"/>
    <property type="match status" value="1"/>
</dbReference>
<dbReference type="OrthoDB" id="68575at2759"/>
<dbReference type="RefSeq" id="XP_001268487.1">
    <property type="nucleotide sequence ID" value="XM_001268486.1"/>
</dbReference>
<evidence type="ECO:0000256" key="1">
    <source>
        <dbReference type="SAM" id="SignalP"/>
    </source>
</evidence>
<name>A1CUS4_ASPCL</name>
<dbReference type="VEuPathDB" id="FungiDB:ACLA_087670"/>
<dbReference type="AlphaFoldDB" id="A1CUS4"/>
<dbReference type="Gene3D" id="1.10.405.20">
    <property type="match status" value="1"/>
</dbReference>
<protein>
    <recommendedName>
        <fullName evidence="4">FAD dependent oxidoreductase</fullName>
    </recommendedName>
</protein>
<dbReference type="SUPFAM" id="SSF51905">
    <property type="entry name" value="FAD/NAD(P)-binding domain"/>
    <property type="match status" value="1"/>
</dbReference>